<dbReference type="OrthoDB" id="583431at2"/>
<sequence>MAAHTINEVIQQLEDIITTSADTNSRLGFFAALYHKVTVRVQEGILNHEFEDGPRMEKLDVTFANRYIEAVRQYKNGQPPTGSWLVAFEGAEKSSVLVLQHLLLGMNAHINLDLGIAAVETSGDQDIRFIRRDFNTINDILGSLTGEVLTEINRISPFLSLLGLNAGNNESILIQFSLTNARDGAWRFAEELSEKKGADYTACIAARDAGIGKLAVGLLQPAGKLIKFTVWIIRLFEWRSPRRIIQALYAAKRAYIRVSAQPALQP</sequence>
<dbReference type="RefSeq" id="WP_012789046.1">
    <property type="nucleotide sequence ID" value="NC_013132.1"/>
</dbReference>
<reference evidence="1 2" key="2">
    <citation type="journal article" date="2010" name="Stand. Genomic Sci.">
        <title>Complete genome sequence of Chitinophaga pinensis type strain (UQM 2034).</title>
        <authorList>
            <person name="Glavina Del Rio T."/>
            <person name="Abt B."/>
            <person name="Spring S."/>
            <person name="Lapidus A."/>
            <person name="Nolan M."/>
            <person name="Tice H."/>
            <person name="Copeland A."/>
            <person name="Cheng J.F."/>
            <person name="Chen F."/>
            <person name="Bruce D."/>
            <person name="Goodwin L."/>
            <person name="Pitluck S."/>
            <person name="Ivanova N."/>
            <person name="Mavromatis K."/>
            <person name="Mikhailova N."/>
            <person name="Pati A."/>
            <person name="Chen A."/>
            <person name="Palaniappan K."/>
            <person name="Land M."/>
            <person name="Hauser L."/>
            <person name="Chang Y.J."/>
            <person name="Jeffries C.D."/>
            <person name="Chain P."/>
            <person name="Saunders E."/>
            <person name="Detter J.C."/>
            <person name="Brettin T."/>
            <person name="Rohde M."/>
            <person name="Goker M."/>
            <person name="Bristow J."/>
            <person name="Eisen J.A."/>
            <person name="Markowitz V."/>
            <person name="Hugenholtz P."/>
            <person name="Kyrpides N.C."/>
            <person name="Klenk H.P."/>
            <person name="Lucas S."/>
        </authorList>
    </citation>
    <scope>NUCLEOTIDE SEQUENCE [LARGE SCALE GENOMIC DNA]</scope>
    <source>
        <strain evidence="2">ATCC 43595 / DSM 2588 / LMG 13176 / NBRC 15968 / NCIMB 11800 / UQM 2034</strain>
    </source>
</reference>
<accession>A0A979G145</accession>
<dbReference type="KEGG" id="cpi:Cpin_1373"/>
<evidence type="ECO:0000313" key="1">
    <source>
        <dbReference type="EMBL" id="ACU58870.1"/>
    </source>
</evidence>
<dbReference type="EMBL" id="CP001699">
    <property type="protein sequence ID" value="ACU58870.1"/>
    <property type="molecule type" value="Genomic_DNA"/>
</dbReference>
<reference evidence="2" key="1">
    <citation type="submission" date="2009-08" db="EMBL/GenBank/DDBJ databases">
        <title>The complete genome of Chitinophaga pinensis DSM 2588.</title>
        <authorList>
            <consortium name="US DOE Joint Genome Institute (JGI-PGF)"/>
            <person name="Lucas S."/>
            <person name="Copeland A."/>
            <person name="Lapidus A."/>
            <person name="Glavina del Rio T."/>
            <person name="Dalin E."/>
            <person name="Tice H."/>
            <person name="Bruce D."/>
            <person name="Goodwin L."/>
            <person name="Pitluck S."/>
            <person name="Kyrpides N."/>
            <person name="Mavromatis K."/>
            <person name="Ivanova N."/>
            <person name="Mikhailova N."/>
            <person name="Sims D."/>
            <person name="Meinche L."/>
            <person name="Brettin T."/>
            <person name="Detter J.C."/>
            <person name="Han C."/>
            <person name="Larimer F."/>
            <person name="Land M."/>
            <person name="Hauser L."/>
            <person name="Markowitz V."/>
            <person name="Cheng J.-F."/>
            <person name="Hugenholtz P."/>
            <person name="Woyke T."/>
            <person name="Wu D."/>
            <person name="Spring S."/>
            <person name="Klenk H.-P."/>
            <person name="Eisen J.A."/>
        </authorList>
    </citation>
    <scope>NUCLEOTIDE SEQUENCE [LARGE SCALE GENOMIC DNA]</scope>
    <source>
        <strain evidence="2">ATCC 43595 / DSM 2588 / LMG 13176 / NBRC 15968 / NCIMB 11800 / UQM 2034</strain>
    </source>
</reference>
<gene>
    <name evidence="1" type="ordered locus">Cpin_1373</name>
</gene>
<name>A0A979G145_CHIPD</name>
<evidence type="ECO:0000313" key="2">
    <source>
        <dbReference type="Proteomes" id="UP000002215"/>
    </source>
</evidence>
<dbReference type="InterPro" id="IPR046037">
    <property type="entry name" value="DUF5995"/>
</dbReference>
<dbReference type="Proteomes" id="UP000002215">
    <property type="component" value="Chromosome"/>
</dbReference>
<organism evidence="1 2">
    <name type="scientific">Chitinophaga pinensis (strain ATCC 43595 / DSM 2588 / LMG 13176 / NBRC 15968 / NCIMB 11800 / UQM 2034)</name>
    <dbReference type="NCBI Taxonomy" id="485918"/>
    <lineage>
        <taxon>Bacteria</taxon>
        <taxon>Pseudomonadati</taxon>
        <taxon>Bacteroidota</taxon>
        <taxon>Chitinophagia</taxon>
        <taxon>Chitinophagales</taxon>
        <taxon>Chitinophagaceae</taxon>
        <taxon>Chitinophaga</taxon>
    </lineage>
</organism>
<dbReference type="AlphaFoldDB" id="A0A979G145"/>
<proteinExistence type="predicted"/>
<dbReference type="Pfam" id="PF19458">
    <property type="entry name" value="DUF5995"/>
    <property type="match status" value="1"/>
</dbReference>
<protein>
    <submittedName>
        <fullName evidence="1">Uncharacterized protein</fullName>
    </submittedName>
</protein>